<protein>
    <submittedName>
        <fullName evidence="2">Uncharacterized protein</fullName>
    </submittedName>
</protein>
<sequence length="77" mass="7944">MVFMATFVPYAVGKCQTGTANDGSVATTGKKLSLLRSLLKELEPRQNGGCLGSPCFGSCSAGCVCVQLPQFPIGVCV</sequence>
<evidence type="ECO:0000313" key="1">
    <source>
        <dbReference type="EMBL" id="KAF3448952.1"/>
    </source>
</evidence>
<dbReference type="Proteomes" id="UP000796880">
    <property type="component" value="Unassembled WGS sequence"/>
</dbReference>
<gene>
    <name evidence="1" type="ORF">FNV43_RR09672</name>
    <name evidence="2" type="ORF">FNV43_RR10399</name>
</gene>
<comment type="caution">
    <text evidence="2">The sequence shown here is derived from an EMBL/GenBank/DDBJ whole genome shotgun (WGS) entry which is preliminary data.</text>
</comment>
<organism evidence="2 3">
    <name type="scientific">Rhamnella rubrinervis</name>
    <dbReference type="NCBI Taxonomy" id="2594499"/>
    <lineage>
        <taxon>Eukaryota</taxon>
        <taxon>Viridiplantae</taxon>
        <taxon>Streptophyta</taxon>
        <taxon>Embryophyta</taxon>
        <taxon>Tracheophyta</taxon>
        <taxon>Spermatophyta</taxon>
        <taxon>Magnoliopsida</taxon>
        <taxon>eudicotyledons</taxon>
        <taxon>Gunneridae</taxon>
        <taxon>Pentapetalae</taxon>
        <taxon>rosids</taxon>
        <taxon>fabids</taxon>
        <taxon>Rosales</taxon>
        <taxon>Rhamnaceae</taxon>
        <taxon>rhamnoid group</taxon>
        <taxon>Rhamneae</taxon>
        <taxon>Rhamnella</taxon>
    </lineage>
</organism>
<dbReference type="EMBL" id="VOIH02000004">
    <property type="protein sequence ID" value="KAF3449668.1"/>
    <property type="molecule type" value="Genomic_DNA"/>
</dbReference>
<reference evidence="2" key="1">
    <citation type="submission" date="2020-03" db="EMBL/GenBank/DDBJ databases">
        <title>A high-quality chromosome-level genome assembly of a woody plant with both climbing and erect habits, Rhamnella rubrinervis.</title>
        <authorList>
            <person name="Lu Z."/>
            <person name="Yang Y."/>
            <person name="Zhu X."/>
            <person name="Sun Y."/>
        </authorList>
    </citation>
    <scope>NUCLEOTIDE SEQUENCE</scope>
    <source>
        <strain evidence="2">BYM</strain>
        <tissue evidence="2">Leaf</tissue>
    </source>
</reference>
<evidence type="ECO:0000313" key="3">
    <source>
        <dbReference type="Proteomes" id="UP000796880"/>
    </source>
</evidence>
<dbReference type="AlphaFoldDB" id="A0A8K0HD67"/>
<evidence type="ECO:0000313" key="2">
    <source>
        <dbReference type="EMBL" id="KAF3449668.1"/>
    </source>
</evidence>
<proteinExistence type="predicted"/>
<dbReference type="EMBL" id="VOIH02000004">
    <property type="protein sequence ID" value="KAF3448952.1"/>
    <property type="molecule type" value="Genomic_DNA"/>
</dbReference>
<keyword evidence="3" id="KW-1185">Reference proteome</keyword>
<name>A0A8K0HD67_9ROSA</name>
<accession>A0A8K0HD67</accession>